<dbReference type="CDD" id="cd06267">
    <property type="entry name" value="PBP1_LacI_sugar_binding-like"/>
    <property type="match status" value="1"/>
</dbReference>
<gene>
    <name evidence="5" type="ORF">SAMN04489806_0689</name>
</gene>
<dbReference type="Pfam" id="PF00356">
    <property type="entry name" value="LacI"/>
    <property type="match status" value="1"/>
</dbReference>
<dbReference type="GO" id="GO:0003700">
    <property type="term" value="F:DNA-binding transcription factor activity"/>
    <property type="evidence" value="ECO:0007669"/>
    <property type="project" value="TreeGrafter"/>
</dbReference>
<evidence type="ECO:0000256" key="3">
    <source>
        <dbReference type="ARBA" id="ARBA00023163"/>
    </source>
</evidence>
<organism evidence="5 6">
    <name type="scientific">Paramicrobacterium humi</name>
    <dbReference type="NCBI Taxonomy" id="640635"/>
    <lineage>
        <taxon>Bacteria</taxon>
        <taxon>Bacillati</taxon>
        <taxon>Actinomycetota</taxon>
        <taxon>Actinomycetes</taxon>
        <taxon>Micrococcales</taxon>
        <taxon>Microbacteriaceae</taxon>
        <taxon>Paramicrobacterium</taxon>
    </lineage>
</organism>
<dbReference type="EMBL" id="FNRY01000001">
    <property type="protein sequence ID" value="SEB45268.1"/>
    <property type="molecule type" value="Genomic_DNA"/>
</dbReference>
<dbReference type="InterPro" id="IPR010982">
    <property type="entry name" value="Lambda_DNA-bd_dom_sf"/>
</dbReference>
<keyword evidence="1" id="KW-0805">Transcription regulation</keyword>
<dbReference type="InterPro" id="IPR046335">
    <property type="entry name" value="LacI/GalR-like_sensor"/>
</dbReference>
<dbReference type="PANTHER" id="PTHR30146:SF109">
    <property type="entry name" value="HTH-TYPE TRANSCRIPTIONAL REGULATOR GALS"/>
    <property type="match status" value="1"/>
</dbReference>
<dbReference type="Gene3D" id="3.40.50.2300">
    <property type="match status" value="2"/>
</dbReference>
<keyword evidence="3" id="KW-0804">Transcription</keyword>
<dbReference type="SUPFAM" id="SSF53822">
    <property type="entry name" value="Periplasmic binding protein-like I"/>
    <property type="match status" value="1"/>
</dbReference>
<accession>A0A1H4JI25</accession>
<dbReference type="AlphaFoldDB" id="A0A1H4JI25"/>
<proteinExistence type="predicted"/>
<feature type="domain" description="HTH lacI-type" evidence="4">
    <location>
        <begin position="11"/>
        <end position="65"/>
    </location>
</feature>
<dbReference type="PROSITE" id="PS50932">
    <property type="entry name" value="HTH_LACI_2"/>
    <property type="match status" value="1"/>
</dbReference>
<dbReference type="InterPro" id="IPR000843">
    <property type="entry name" value="HTH_LacI"/>
</dbReference>
<dbReference type="Gene3D" id="1.10.260.40">
    <property type="entry name" value="lambda repressor-like DNA-binding domains"/>
    <property type="match status" value="1"/>
</dbReference>
<dbReference type="STRING" id="640635.SAMN04489806_0689"/>
<keyword evidence="2" id="KW-0238">DNA-binding</keyword>
<dbReference type="InterPro" id="IPR028082">
    <property type="entry name" value="Peripla_BP_I"/>
</dbReference>
<keyword evidence="6" id="KW-1185">Reference proteome</keyword>
<dbReference type="CDD" id="cd01392">
    <property type="entry name" value="HTH_LacI"/>
    <property type="match status" value="1"/>
</dbReference>
<dbReference type="PANTHER" id="PTHR30146">
    <property type="entry name" value="LACI-RELATED TRANSCRIPTIONAL REPRESSOR"/>
    <property type="match status" value="1"/>
</dbReference>
<dbReference type="OrthoDB" id="4268837at2"/>
<evidence type="ECO:0000256" key="2">
    <source>
        <dbReference type="ARBA" id="ARBA00023125"/>
    </source>
</evidence>
<dbReference type="RefSeq" id="WP_091179823.1">
    <property type="nucleotide sequence ID" value="NZ_FNRY01000001.1"/>
</dbReference>
<name>A0A1H4JI25_9MICO</name>
<sequence length="345" mass="36499">MSQRIPTSTAPTLEAVAARAGVSRATVSRVVNNSPKVTDEVVALVNAAIDELGYVPNRAARSLASRRTQAIALILPESAAKVFDDPFFSNIVQGIALHLADTEYTLSLLIASETASDKTRRYLRGGNVDGALVVSHHSGDHSYTRLGASIPLVFGGRPLNPSETDSYFVDADNVEGGRVATQHLIDAGRTSIAIISGPGDMPAGVDRLAGWRTALRGARLDDSLVEHGDFSPQSGAEAMRRLLARGVPIDGLFAANDQMAVGAYSALHEAGLSVPHDVSVVGFDNDKYAPTATPPLTTVNQSTERMGAKMAEVLIRLIDGDESVPRATRLPAELVVRASTSRRAE</sequence>
<reference evidence="5 6" key="1">
    <citation type="submission" date="2016-10" db="EMBL/GenBank/DDBJ databases">
        <authorList>
            <person name="de Groot N.N."/>
        </authorList>
    </citation>
    <scope>NUCLEOTIDE SEQUENCE [LARGE SCALE GENOMIC DNA]</scope>
    <source>
        <strain evidence="5 6">DSM 21799</strain>
    </source>
</reference>
<dbReference type="GO" id="GO:0000976">
    <property type="term" value="F:transcription cis-regulatory region binding"/>
    <property type="evidence" value="ECO:0007669"/>
    <property type="project" value="TreeGrafter"/>
</dbReference>
<dbReference type="Pfam" id="PF13377">
    <property type="entry name" value="Peripla_BP_3"/>
    <property type="match status" value="1"/>
</dbReference>
<dbReference type="SMART" id="SM00354">
    <property type="entry name" value="HTH_LACI"/>
    <property type="match status" value="1"/>
</dbReference>
<dbReference type="SUPFAM" id="SSF47413">
    <property type="entry name" value="lambda repressor-like DNA-binding domains"/>
    <property type="match status" value="1"/>
</dbReference>
<dbReference type="Proteomes" id="UP000199183">
    <property type="component" value="Unassembled WGS sequence"/>
</dbReference>
<evidence type="ECO:0000259" key="4">
    <source>
        <dbReference type="PROSITE" id="PS50932"/>
    </source>
</evidence>
<evidence type="ECO:0000313" key="6">
    <source>
        <dbReference type="Proteomes" id="UP000199183"/>
    </source>
</evidence>
<protein>
    <submittedName>
        <fullName evidence="5">Transcriptional regulator, LacI family</fullName>
    </submittedName>
</protein>
<evidence type="ECO:0000256" key="1">
    <source>
        <dbReference type="ARBA" id="ARBA00023015"/>
    </source>
</evidence>
<evidence type="ECO:0000313" key="5">
    <source>
        <dbReference type="EMBL" id="SEB45268.1"/>
    </source>
</evidence>